<dbReference type="InterPro" id="IPR011010">
    <property type="entry name" value="DNA_brk_join_enz"/>
</dbReference>
<dbReference type="InterPro" id="IPR028259">
    <property type="entry name" value="AP2-like_int_N"/>
</dbReference>
<comment type="caution">
    <text evidence="8">The sequence shown here is derived from an EMBL/GenBank/DDBJ whole genome shotgun (WGS) entry which is preliminary data.</text>
</comment>
<dbReference type="Pfam" id="PF14659">
    <property type="entry name" value="Phage_int_SAM_3"/>
    <property type="match status" value="1"/>
</dbReference>
<keyword evidence="2" id="KW-0229">DNA integration</keyword>
<reference evidence="8 9" key="1">
    <citation type="submission" date="2022-10" db="EMBL/GenBank/DDBJ databases">
        <title>Draft genome assembly of moderately radiation resistant bacterium Metabacillus halosaccharovorans.</title>
        <authorList>
            <person name="Pal S."/>
            <person name="Gopinathan A."/>
        </authorList>
    </citation>
    <scope>NUCLEOTIDE SEQUENCE [LARGE SCALE GENOMIC DNA]</scope>
    <source>
        <strain evidence="8 9">VITHBRA001</strain>
    </source>
</reference>
<dbReference type="PANTHER" id="PTHR30349:SF64">
    <property type="entry name" value="PROPHAGE INTEGRASE INTD-RELATED"/>
    <property type="match status" value="1"/>
</dbReference>
<keyword evidence="3 5" id="KW-0238">DNA-binding</keyword>
<organism evidence="8 9">
    <name type="scientific">Metabacillus halosaccharovorans</name>
    <dbReference type="NCBI Taxonomy" id="930124"/>
    <lineage>
        <taxon>Bacteria</taxon>
        <taxon>Bacillati</taxon>
        <taxon>Bacillota</taxon>
        <taxon>Bacilli</taxon>
        <taxon>Bacillales</taxon>
        <taxon>Bacillaceae</taxon>
        <taxon>Metabacillus</taxon>
    </lineage>
</organism>
<evidence type="ECO:0000259" key="7">
    <source>
        <dbReference type="PROSITE" id="PS51900"/>
    </source>
</evidence>
<keyword evidence="4" id="KW-0233">DNA recombination</keyword>
<dbReference type="InterPro" id="IPR010998">
    <property type="entry name" value="Integrase_recombinase_N"/>
</dbReference>
<evidence type="ECO:0000313" key="8">
    <source>
        <dbReference type="EMBL" id="MCV9886278.1"/>
    </source>
</evidence>
<dbReference type="SUPFAM" id="SSF56349">
    <property type="entry name" value="DNA breaking-rejoining enzymes"/>
    <property type="match status" value="1"/>
</dbReference>
<comment type="similarity">
    <text evidence="1">Belongs to the 'phage' integrase family.</text>
</comment>
<name>A0ABT3DGX1_9BACI</name>
<evidence type="ECO:0000256" key="4">
    <source>
        <dbReference type="ARBA" id="ARBA00023172"/>
    </source>
</evidence>
<dbReference type="Gene3D" id="1.10.150.130">
    <property type="match status" value="1"/>
</dbReference>
<dbReference type="InterPro" id="IPR050090">
    <property type="entry name" value="Tyrosine_recombinase_XerCD"/>
</dbReference>
<keyword evidence="9" id="KW-1185">Reference proteome</keyword>
<evidence type="ECO:0000256" key="1">
    <source>
        <dbReference type="ARBA" id="ARBA00008857"/>
    </source>
</evidence>
<dbReference type="Pfam" id="PF14657">
    <property type="entry name" value="Arm-DNA-bind_4"/>
    <property type="match status" value="1"/>
</dbReference>
<sequence>MAYFRKVPAKNKKGYTYSVTIELGRDPLTGKRKQTTKRGFETKKEAERYANEIENQVNKGTYIVDSKMSLSEYLYQWLELSAKRKVRDTTFSNYKRAIDYRIIPVLGKINISDLTVPQCDKFINHLIDEGLSERYIEYIYTVLNGALEKAVDWELIIKNPLRKVEVPRGRKRKYITWTREELNRFLTYAQFGDITYYTALLIDAYTGLRRGELLGLQWSDMDLNEARINVERSLIYDDKGFRFGPLKTESSQRSIKIDEFLVSELKRYRKQQMEFKLSLGSSYHDQNLVFARLDGKPIYPRQLTTVFNRIIKQAEVPKIRIHDIRHTHATLMLEAGASLKDVQERLGHSSIKMTGDIYAHVTPKMQEKSAQLFSDFMRKNG</sequence>
<dbReference type="Pfam" id="PF00589">
    <property type="entry name" value="Phage_integrase"/>
    <property type="match status" value="1"/>
</dbReference>
<evidence type="ECO:0000259" key="6">
    <source>
        <dbReference type="PROSITE" id="PS51898"/>
    </source>
</evidence>
<dbReference type="PROSITE" id="PS51898">
    <property type="entry name" value="TYR_RECOMBINASE"/>
    <property type="match status" value="1"/>
</dbReference>
<gene>
    <name evidence="8" type="ORF">OIH86_11465</name>
</gene>
<evidence type="ECO:0000313" key="9">
    <source>
        <dbReference type="Proteomes" id="UP001526147"/>
    </source>
</evidence>
<dbReference type="InterPro" id="IPR044068">
    <property type="entry name" value="CB"/>
</dbReference>
<dbReference type="Gene3D" id="1.10.443.10">
    <property type="entry name" value="Intergrase catalytic core"/>
    <property type="match status" value="1"/>
</dbReference>
<dbReference type="Proteomes" id="UP001526147">
    <property type="component" value="Unassembled WGS sequence"/>
</dbReference>
<evidence type="ECO:0000256" key="3">
    <source>
        <dbReference type="ARBA" id="ARBA00023125"/>
    </source>
</evidence>
<dbReference type="PANTHER" id="PTHR30349">
    <property type="entry name" value="PHAGE INTEGRASE-RELATED"/>
    <property type="match status" value="1"/>
</dbReference>
<protein>
    <submittedName>
        <fullName evidence="8">Site-specific integrase</fullName>
    </submittedName>
</protein>
<dbReference type="PROSITE" id="PS51900">
    <property type="entry name" value="CB"/>
    <property type="match status" value="1"/>
</dbReference>
<dbReference type="CDD" id="cd01189">
    <property type="entry name" value="INT_ICEBs1_C_like"/>
    <property type="match status" value="1"/>
</dbReference>
<accession>A0ABT3DGX1</accession>
<dbReference type="InterPro" id="IPR013762">
    <property type="entry name" value="Integrase-like_cat_sf"/>
</dbReference>
<dbReference type="EMBL" id="JAOYEY010000036">
    <property type="protein sequence ID" value="MCV9886278.1"/>
    <property type="molecule type" value="Genomic_DNA"/>
</dbReference>
<evidence type="ECO:0000256" key="2">
    <source>
        <dbReference type="ARBA" id="ARBA00022908"/>
    </source>
</evidence>
<dbReference type="InterPro" id="IPR004107">
    <property type="entry name" value="Integrase_SAM-like_N"/>
</dbReference>
<proteinExistence type="inferred from homology"/>
<dbReference type="InterPro" id="IPR002104">
    <property type="entry name" value="Integrase_catalytic"/>
</dbReference>
<evidence type="ECO:0000256" key="5">
    <source>
        <dbReference type="PROSITE-ProRule" id="PRU01248"/>
    </source>
</evidence>
<feature type="domain" description="Core-binding (CB)" evidence="7">
    <location>
        <begin position="68"/>
        <end position="151"/>
    </location>
</feature>
<feature type="domain" description="Tyr recombinase" evidence="6">
    <location>
        <begin position="172"/>
        <end position="371"/>
    </location>
</feature>